<dbReference type="OrthoDB" id="25767at2759"/>
<organism evidence="8 9">
    <name type="scientific">Blyttiomyces helicus</name>
    <dbReference type="NCBI Taxonomy" id="388810"/>
    <lineage>
        <taxon>Eukaryota</taxon>
        <taxon>Fungi</taxon>
        <taxon>Fungi incertae sedis</taxon>
        <taxon>Chytridiomycota</taxon>
        <taxon>Chytridiomycota incertae sedis</taxon>
        <taxon>Chytridiomycetes</taxon>
        <taxon>Chytridiomycetes incertae sedis</taxon>
        <taxon>Blyttiomyces</taxon>
    </lineage>
</organism>
<dbReference type="GO" id="GO:1990481">
    <property type="term" value="P:mRNA pseudouridine synthesis"/>
    <property type="evidence" value="ECO:0007669"/>
    <property type="project" value="TreeGrafter"/>
</dbReference>
<dbReference type="Gene3D" id="3.30.70.660">
    <property type="entry name" value="Pseudouridine synthase I, catalytic domain, C-terminal subdomain"/>
    <property type="match status" value="1"/>
</dbReference>
<name>A0A4P9WCF1_9FUNG</name>
<dbReference type="Proteomes" id="UP000269721">
    <property type="component" value="Unassembled WGS sequence"/>
</dbReference>
<evidence type="ECO:0000256" key="1">
    <source>
        <dbReference type="ARBA" id="ARBA00009375"/>
    </source>
</evidence>
<protein>
    <recommendedName>
        <fullName evidence="6">tRNA pseudouridine synthase</fullName>
        <ecNumber evidence="6">5.4.99.12</ecNumber>
    </recommendedName>
</protein>
<dbReference type="HAMAP" id="MF_00171">
    <property type="entry name" value="TruA"/>
    <property type="match status" value="1"/>
</dbReference>
<dbReference type="PIRSF" id="PIRSF001430">
    <property type="entry name" value="tRNA_psdUrid_synth"/>
    <property type="match status" value="1"/>
</dbReference>
<dbReference type="InterPro" id="IPR001406">
    <property type="entry name" value="PsdUridine_synth_TruA"/>
</dbReference>
<dbReference type="Pfam" id="PF01416">
    <property type="entry name" value="PseudoU_synth_1"/>
    <property type="match status" value="1"/>
</dbReference>
<evidence type="ECO:0000256" key="6">
    <source>
        <dbReference type="RuleBase" id="RU003792"/>
    </source>
</evidence>
<dbReference type="NCBIfam" id="TIGR00071">
    <property type="entry name" value="hisT_truA"/>
    <property type="match status" value="1"/>
</dbReference>
<dbReference type="EC" id="5.4.99.12" evidence="6"/>
<keyword evidence="2 6" id="KW-0819">tRNA processing</keyword>
<dbReference type="PANTHER" id="PTHR11142:SF5">
    <property type="entry name" value="TRNA PSEUDOURIDINE(38_39) SYNTHASE"/>
    <property type="match status" value="1"/>
</dbReference>
<evidence type="ECO:0000259" key="7">
    <source>
        <dbReference type="Pfam" id="PF01416"/>
    </source>
</evidence>
<evidence type="ECO:0000256" key="3">
    <source>
        <dbReference type="ARBA" id="ARBA00023235"/>
    </source>
</evidence>
<evidence type="ECO:0000256" key="5">
    <source>
        <dbReference type="PIRSR" id="PIRSR001430-2"/>
    </source>
</evidence>
<feature type="binding site" evidence="5">
    <location>
        <position position="139"/>
    </location>
    <ligand>
        <name>substrate</name>
    </ligand>
</feature>
<dbReference type="GO" id="GO:0031119">
    <property type="term" value="P:tRNA pseudouridine synthesis"/>
    <property type="evidence" value="ECO:0007669"/>
    <property type="project" value="TreeGrafter"/>
</dbReference>
<sequence>FDFSLHAARPIALNVAYLGASFHGFAAQESDAVETIESHLFRALTTARLIPDRKTCAWSRCGRTDKGVSSFGQVVGLYIRSTRPRGAPGTVEWGPKPAWDGLPYLAMLNRILPREIRVLAWCPVPATFDARFDCSFRRYKYFFAADGLDIQAMVRAARKYVGRHDYRNFCKVDPSKGAVASTIGTTTSYPPSSASPALPSTFHVFVVKGHAFLWHQVRCMVAILFLIGRGLEPPETVDALLDMSRHPPDAGRPAYDMAPEAPLVLVECGFPRGLLRWR</sequence>
<feature type="non-terminal residue" evidence="8">
    <location>
        <position position="1"/>
    </location>
</feature>
<dbReference type="AlphaFoldDB" id="A0A4P9WCF1"/>
<dbReference type="PANTHER" id="PTHR11142">
    <property type="entry name" value="PSEUDOURIDYLATE SYNTHASE"/>
    <property type="match status" value="1"/>
</dbReference>
<feature type="domain" description="Pseudouridine synthase I TruA alpha/beta" evidence="7">
    <location>
        <begin position="156"/>
        <end position="271"/>
    </location>
</feature>
<dbReference type="GO" id="GO:0160147">
    <property type="term" value="F:tRNA pseudouridine(38-40) synthase activity"/>
    <property type="evidence" value="ECO:0007669"/>
    <property type="project" value="UniProtKB-EC"/>
</dbReference>
<feature type="non-terminal residue" evidence="8">
    <location>
        <position position="278"/>
    </location>
</feature>
<comment type="similarity">
    <text evidence="1 6">Belongs to the tRNA pseudouridine synthase TruA family.</text>
</comment>
<proteinExistence type="inferred from homology"/>
<comment type="catalytic activity">
    <reaction evidence="6">
        <text>uridine(38/39/40) in tRNA = pseudouridine(38/39/40) in tRNA</text>
        <dbReference type="Rhea" id="RHEA:22376"/>
        <dbReference type="Rhea" id="RHEA-COMP:10085"/>
        <dbReference type="Rhea" id="RHEA-COMP:10087"/>
        <dbReference type="ChEBI" id="CHEBI:65314"/>
        <dbReference type="ChEBI" id="CHEBI:65315"/>
        <dbReference type="EC" id="5.4.99.12"/>
    </reaction>
</comment>
<dbReference type="GO" id="GO:0003723">
    <property type="term" value="F:RNA binding"/>
    <property type="evidence" value="ECO:0007669"/>
    <property type="project" value="InterPro"/>
</dbReference>
<dbReference type="Gene3D" id="3.30.70.580">
    <property type="entry name" value="Pseudouridine synthase I, catalytic domain, N-terminal subdomain"/>
    <property type="match status" value="1"/>
</dbReference>
<dbReference type="InterPro" id="IPR020097">
    <property type="entry name" value="PsdUridine_synth_TruA_a/b_dom"/>
</dbReference>
<gene>
    <name evidence="8" type="ORF">BDK51DRAFT_13719</name>
</gene>
<evidence type="ECO:0000256" key="2">
    <source>
        <dbReference type="ARBA" id="ARBA00022694"/>
    </source>
</evidence>
<reference evidence="9" key="1">
    <citation type="journal article" date="2018" name="Nat. Microbiol.">
        <title>Leveraging single-cell genomics to expand the fungal tree of life.</title>
        <authorList>
            <person name="Ahrendt S.R."/>
            <person name="Quandt C.A."/>
            <person name="Ciobanu D."/>
            <person name="Clum A."/>
            <person name="Salamov A."/>
            <person name="Andreopoulos B."/>
            <person name="Cheng J.F."/>
            <person name="Woyke T."/>
            <person name="Pelin A."/>
            <person name="Henrissat B."/>
            <person name="Reynolds N.K."/>
            <person name="Benny G.L."/>
            <person name="Smith M.E."/>
            <person name="James T.Y."/>
            <person name="Grigoriev I.V."/>
        </authorList>
    </citation>
    <scope>NUCLEOTIDE SEQUENCE [LARGE SCALE GENOMIC DNA]</scope>
</reference>
<evidence type="ECO:0000256" key="4">
    <source>
        <dbReference type="PIRSR" id="PIRSR001430-1"/>
    </source>
</evidence>
<dbReference type="InterPro" id="IPR020094">
    <property type="entry name" value="TruA/RsuA/RluB/E/F_N"/>
</dbReference>
<evidence type="ECO:0000313" key="9">
    <source>
        <dbReference type="Proteomes" id="UP000269721"/>
    </source>
</evidence>
<evidence type="ECO:0000313" key="8">
    <source>
        <dbReference type="EMBL" id="RKO88570.1"/>
    </source>
</evidence>
<dbReference type="EMBL" id="KZ996631">
    <property type="protein sequence ID" value="RKO88570.1"/>
    <property type="molecule type" value="Genomic_DNA"/>
</dbReference>
<dbReference type="GO" id="GO:0005634">
    <property type="term" value="C:nucleus"/>
    <property type="evidence" value="ECO:0007669"/>
    <property type="project" value="TreeGrafter"/>
</dbReference>
<keyword evidence="9" id="KW-1185">Reference proteome</keyword>
<dbReference type="SUPFAM" id="SSF55120">
    <property type="entry name" value="Pseudouridine synthase"/>
    <property type="match status" value="1"/>
</dbReference>
<keyword evidence="3 6" id="KW-0413">Isomerase</keyword>
<dbReference type="InterPro" id="IPR020095">
    <property type="entry name" value="PsdUridine_synth_TruA_C"/>
</dbReference>
<feature type="active site" description="Nucleophile" evidence="4">
    <location>
        <position position="65"/>
    </location>
</feature>
<accession>A0A4P9WCF1</accession>
<dbReference type="GO" id="GO:0005737">
    <property type="term" value="C:cytoplasm"/>
    <property type="evidence" value="ECO:0007669"/>
    <property type="project" value="TreeGrafter"/>
</dbReference>
<dbReference type="InterPro" id="IPR020103">
    <property type="entry name" value="PsdUridine_synth_cat_dom_sf"/>
</dbReference>